<dbReference type="PANTHER" id="PTHR36566">
    <property type="entry name" value="NICKEL INSERTION PROTEIN-RELATED"/>
    <property type="match status" value="1"/>
</dbReference>
<evidence type="ECO:0000256" key="1">
    <source>
        <dbReference type="ARBA" id="ARBA00022596"/>
    </source>
</evidence>
<keyword evidence="2" id="KW-0456">Lyase</keyword>
<reference evidence="3 4" key="1">
    <citation type="submission" date="2021-02" db="EMBL/GenBank/DDBJ databases">
        <title>Nitrogen-fixing ability and nitrogen fixation related genes of thermophilic fermentative bacteria in the genus Caldicellulosiruptor.</title>
        <authorList>
            <person name="Chen Y."/>
            <person name="Nishihara A."/>
            <person name="Haruta S."/>
        </authorList>
    </citation>
    <scope>NUCLEOTIDE SEQUENCE [LARGE SCALE GENOMIC DNA]</scope>
    <source>
        <strain evidence="3 4">YA01</strain>
    </source>
</reference>
<protein>
    <recommendedName>
        <fullName evidence="2">Pyridinium-3,5-bisthiocarboxylic acid mononucleotide nickel insertion protein</fullName>
        <shortName evidence="2">P2TMN nickel insertion protein</shortName>
        <ecNumber evidence="2">4.99.1.12</ecNumber>
    </recommendedName>
    <alternativeName>
        <fullName evidence="2">Nickel-pincer cofactor biosynthesis protein LarC</fullName>
    </alternativeName>
</protein>
<dbReference type="PANTHER" id="PTHR36566:SF1">
    <property type="entry name" value="PYRIDINIUM-3,5-BISTHIOCARBOXYLIC ACID MONONUCLEOTIDE NICKEL INSERTION PROTEIN"/>
    <property type="match status" value="1"/>
</dbReference>
<evidence type="ECO:0000313" key="4">
    <source>
        <dbReference type="Proteomes" id="UP000663623"/>
    </source>
</evidence>
<gene>
    <name evidence="2" type="primary">larC</name>
    <name evidence="3" type="ORF">CaldiYA01_08980</name>
</gene>
<evidence type="ECO:0000256" key="2">
    <source>
        <dbReference type="HAMAP-Rule" id="MF_01074"/>
    </source>
</evidence>
<organism evidence="3 4">
    <name type="scientific">Caldicellulosiruptor diazotrophicus</name>
    <dbReference type="NCBI Taxonomy" id="2806205"/>
    <lineage>
        <taxon>Bacteria</taxon>
        <taxon>Bacillati</taxon>
        <taxon>Bacillota</taxon>
        <taxon>Bacillota incertae sedis</taxon>
        <taxon>Caldicellulosiruptorales</taxon>
        <taxon>Caldicellulosiruptoraceae</taxon>
        <taxon>Caldicellulosiruptor</taxon>
    </lineage>
</organism>
<dbReference type="Proteomes" id="UP000663623">
    <property type="component" value="Chromosome"/>
</dbReference>
<dbReference type="Pfam" id="PF01969">
    <property type="entry name" value="Ni_insertion"/>
    <property type="match status" value="1"/>
</dbReference>
<dbReference type="RefSeq" id="WP_207181885.1">
    <property type="nucleotide sequence ID" value="NZ_AP024480.1"/>
</dbReference>
<proteinExistence type="inferred from homology"/>
<keyword evidence="4" id="KW-1185">Reference proteome</keyword>
<comment type="function">
    <text evidence="2">Involved in the biosynthesis of a nickel-pincer cofactor ((SCS)Ni(II) pincer complex). Binds Ni(2+), and functions in nickel delivery to pyridinium-3,5-bisthiocarboxylic acid mononucleotide (P2TMN), to form the mature cofactor. Is thus probably required for the activation of nickel-pincer cofactor-dependent enzymes.</text>
</comment>
<dbReference type="EC" id="4.99.1.12" evidence="2"/>
<evidence type="ECO:0000313" key="3">
    <source>
        <dbReference type="EMBL" id="BCS80938.1"/>
    </source>
</evidence>
<sequence length="375" mass="42001">MILYFDAISGLAGDMLVASLIDCGVDFEYIKSNISILKLNVNLSVEEKFVNGIKAKRFIVNTHSHDHDHEHNGNSIHHHRTFKDIKKMLIESSLPEDVKEMSVKIFEKIALAEAKVHGMNPDDISFHEVGADDSIVDIVAFSLCIDYLKPERIIFSPLCDGRGFTKSMHGIIPVPAPAVLEIARQNGVPLSTKDIESELITPTGIGIAAAVASSFSQMPNMTIEKIGYGAGTKDLPIPNVVRAIVGKKKLNFDGDYFEIFANVDDMTGEHLSLALEKIMQSGALDVYFTPIFMKKGRPAYKIGVITKAQNFDDVVSAIFRWTSTIGIRFVKMQRIEMERQEKRIQDNPELRLKISSYEDIKKIKLEFEDIKKLTE</sequence>
<dbReference type="NCBIfam" id="TIGR00299">
    <property type="entry name" value="nickel pincer cofactor biosynthesis protein LarC"/>
    <property type="match status" value="1"/>
</dbReference>
<dbReference type="InterPro" id="IPR002822">
    <property type="entry name" value="Ni_insertion"/>
</dbReference>
<dbReference type="EMBL" id="AP024480">
    <property type="protein sequence ID" value="BCS80938.1"/>
    <property type="molecule type" value="Genomic_DNA"/>
</dbReference>
<dbReference type="HAMAP" id="MF_01074">
    <property type="entry name" value="LarC"/>
    <property type="match status" value="1"/>
</dbReference>
<keyword evidence="1 2" id="KW-0533">Nickel</keyword>
<accession>A0ABN6E6D1</accession>
<comment type="similarity">
    <text evidence="2">Belongs to the LarC family.</text>
</comment>
<comment type="catalytic activity">
    <reaction evidence="2">
        <text>Ni(II)-pyridinium-3,5-bisthiocarboxylate mononucleotide = pyridinium-3,5-bisthiocarboxylate mononucleotide + Ni(2+)</text>
        <dbReference type="Rhea" id="RHEA:54784"/>
        <dbReference type="ChEBI" id="CHEBI:49786"/>
        <dbReference type="ChEBI" id="CHEBI:137372"/>
        <dbReference type="ChEBI" id="CHEBI:137373"/>
        <dbReference type="EC" id="4.99.1.12"/>
    </reaction>
</comment>
<dbReference type="Gene3D" id="3.30.70.1380">
    <property type="entry name" value="Transcriptional regulatory protein pf0864 domain like"/>
    <property type="match status" value="1"/>
</dbReference>
<name>A0ABN6E6D1_9FIRM</name>